<evidence type="ECO:0000313" key="4">
    <source>
        <dbReference type="Proteomes" id="UP000185124"/>
    </source>
</evidence>
<dbReference type="Proteomes" id="UP000185124">
    <property type="component" value="Unassembled WGS sequence"/>
</dbReference>
<dbReference type="EMBL" id="FSQT01000001">
    <property type="protein sequence ID" value="SIM59024.1"/>
    <property type="molecule type" value="Genomic_DNA"/>
</dbReference>
<keyword evidence="3" id="KW-0378">Hydrolase</keyword>
<dbReference type="Pfam" id="PF00795">
    <property type="entry name" value="CN_hydrolase"/>
    <property type="match status" value="1"/>
</dbReference>
<accession>A0A1N5UDZ2</accession>
<dbReference type="InterPro" id="IPR001110">
    <property type="entry name" value="UPF0012_CS"/>
</dbReference>
<evidence type="ECO:0000259" key="2">
    <source>
        <dbReference type="PROSITE" id="PS50263"/>
    </source>
</evidence>
<dbReference type="STRING" id="709881.SAMN04489832_0843"/>
<dbReference type="GO" id="GO:0016787">
    <property type="term" value="F:hydrolase activity"/>
    <property type="evidence" value="ECO:0007669"/>
    <property type="project" value="UniProtKB-KW"/>
</dbReference>
<dbReference type="InterPro" id="IPR036526">
    <property type="entry name" value="C-N_Hydrolase_sf"/>
</dbReference>
<evidence type="ECO:0000256" key="1">
    <source>
        <dbReference type="ARBA" id="ARBA00010613"/>
    </source>
</evidence>
<proteinExistence type="inferred from homology"/>
<dbReference type="Gene3D" id="3.60.110.10">
    <property type="entry name" value="Carbon-nitrogen hydrolase"/>
    <property type="match status" value="1"/>
</dbReference>
<protein>
    <submittedName>
        <fullName evidence="3">Carbon-nitrogen hydrolase</fullName>
    </submittedName>
</protein>
<dbReference type="SUPFAM" id="SSF56317">
    <property type="entry name" value="Carbon-nitrogen hydrolase"/>
    <property type="match status" value="1"/>
</dbReference>
<feature type="domain" description="CN hydrolase" evidence="2">
    <location>
        <begin position="1"/>
        <end position="239"/>
    </location>
</feature>
<dbReference type="PROSITE" id="PS01227">
    <property type="entry name" value="UPF0012"/>
    <property type="match status" value="1"/>
</dbReference>
<dbReference type="PANTHER" id="PTHR23088:SF27">
    <property type="entry name" value="DEAMINATED GLUTATHIONE AMIDASE"/>
    <property type="match status" value="1"/>
</dbReference>
<dbReference type="PANTHER" id="PTHR23088">
    <property type="entry name" value="NITRILASE-RELATED"/>
    <property type="match status" value="1"/>
</dbReference>
<dbReference type="InterPro" id="IPR003010">
    <property type="entry name" value="C-N_Hydrolase"/>
</dbReference>
<organism evidence="3 4">
    <name type="scientific">Micromonospora cremea</name>
    <dbReference type="NCBI Taxonomy" id="709881"/>
    <lineage>
        <taxon>Bacteria</taxon>
        <taxon>Bacillati</taxon>
        <taxon>Actinomycetota</taxon>
        <taxon>Actinomycetes</taxon>
        <taxon>Micromonosporales</taxon>
        <taxon>Micromonosporaceae</taxon>
        <taxon>Micromonospora</taxon>
    </lineage>
</organism>
<dbReference type="OrthoDB" id="9811121at2"/>
<name>A0A1N5UDZ2_9ACTN</name>
<dbReference type="PROSITE" id="PS50263">
    <property type="entry name" value="CN_HYDROLASE"/>
    <property type="match status" value="1"/>
</dbReference>
<keyword evidence="4" id="KW-1185">Reference proteome</keyword>
<gene>
    <name evidence="3" type="ORF">SAMN04489832_0843</name>
</gene>
<dbReference type="CDD" id="cd07583">
    <property type="entry name" value="nitrilase_5"/>
    <property type="match status" value="1"/>
</dbReference>
<dbReference type="AlphaFoldDB" id="A0A1N5UDZ2"/>
<sequence length="264" mass="29077">MKAALVQVASPLDEPVEGRIERVGDLVAGLTDVDLVVLPELWAPGYFAFDRYDELAQHLDGPLLSTIRGWARAIGAHLHAGSVLERDPTGRLHNTAVLVDPTGEVLLDYRKIHVFGYQSLESKLLSAGQRADVADTAIGQVGMTTCYDLRFPELYRHLVDQGAELVIVPAAWPAARLEHWKLFTRTRAVENQVFLLACNAVGKQGDVELAGHSVVVDPWGRVLAEAGSGEEVLYTEIDRATVTEIRHEFPVLQDRRLRNQAAFG</sequence>
<comment type="similarity">
    <text evidence="1">Belongs to the carbon-nitrogen hydrolase superfamily. NIT1/NIT2 family.</text>
</comment>
<evidence type="ECO:0000313" key="3">
    <source>
        <dbReference type="EMBL" id="SIM59024.1"/>
    </source>
</evidence>
<reference evidence="4" key="1">
    <citation type="submission" date="2016-12" db="EMBL/GenBank/DDBJ databases">
        <authorList>
            <person name="Varghese N."/>
            <person name="Submissions S."/>
        </authorList>
    </citation>
    <scope>NUCLEOTIDE SEQUENCE [LARGE SCALE GENOMIC DNA]</scope>
    <source>
        <strain evidence="4">DSM 45599</strain>
    </source>
</reference>